<comment type="caution">
    <text evidence="3">The sequence shown here is derived from an EMBL/GenBank/DDBJ whole genome shotgun (WGS) entry which is preliminary data.</text>
</comment>
<dbReference type="RefSeq" id="WP_264796774.1">
    <property type="nucleotide sequence ID" value="NZ_BRVS01000021.1"/>
</dbReference>
<reference evidence="3 4" key="1">
    <citation type="journal article" date="2023" name="Int. J. Syst. Evol. Microbiol.">
        <title>Arthrobacter mangrovi sp. nov., an actinobacterium isolated from the rhizosphere of a mangrove.</title>
        <authorList>
            <person name="Hamada M."/>
            <person name="Saitou S."/>
            <person name="Enomoto N."/>
            <person name="Nanri K."/>
            <person name="Hidaka K."/>
            <person name="Miura T."/>
            <person name="Tamura T."/>
        </authorList>
    </citation>
    <scope>NUCLEOTIDE SEQUENCE [LARGE SCALE GENOMIC DNA]</scope>
    <source>
        <strain evidence="3 4">NBRC 112813</strain>
    </source>
</reference>
<feature type="compositionally biased region" description="Low complexity" evidence="1">
    <location>
        <begin position="23"/>
        <end position="34"/>
    </location>
</feature>
<evidence type="ECO:0000256" key="2">
    <source>
        <dbReference type="SAM" id="Phobius"/>
    </source>
</evidence>
<keyword evidence="2" id="KW-1133">Transmembrane helix</keyword>
<dbReference type="EMBL" id="BRVS01000021">
    <property type="protein sequence ID" value="GLB68677.1"/>
    <property type="molecule type" value="Genomic_DNA"/>
</dbReference>
<name>A0ABQ5MXF4_9MICC</name>
<sequence>MSEREPSQDDAVWQDLVARLESAESAPDPQSPSADPQPPTAGETPSSPGATQPGTGTPAGPRDFSVPADDDEGFVPPEPAPLGTGDPLVVLAWCGAAGAPLALLLMAMFWRSAPFAVIAGLVVLFIAGASYLVSRLPGDRDHGDDGARV</sequence>
<feature type="transmembrane region" description="Helical" evidence="2">
    <location>
        <begin position="88"/>
        <end position="109"/>
    </location>
</feature>
<keyword evidence="2" id="KW-0812">Transmembrane</keyword>
<keyword evidence="4" id="KW-1185">Reference proteome</keyword>
<feature type="transmembrane region" description="Helical" evidence="2">
    <location>
        <begin position="115"/>
        <end position="133"/>
    </location>
</feature>
<protein>
    <submittedName>
        <fullName evidence="3">Uncharacterized protein</fullName>
    </submittedName>
</protein>
<feature type="compositionally biased region" description="Low complexity" evidence="1">
    <location>
        <begin position="44"/>
        <end position="61"/>
    </location>
</feature>
<evidence type="ECO:0000313" key="3">
    <source>
        <dbReference type="EMBL" id="GLB68677.1"/>
    </source>
</evidence>
<keyword evidence="2" id="KW-0472">Membrane</keyword>
<proteinExistence type="predicted"/>
<organism evidence="3 4">
    <name type="scientific">Arthrobacter mangrovi</name>
    <dbReference type="NCBI Taxonomy" id="2966350"/>
    <lineage>
        <taxon>Bacteria</taxon>
        <taxon>Bacillati</taxon>
        <taxon>Actinomycetota</taxon>
        <taxon>Actinomycetes</taxon>
        <taxon>Micrococcales</taxon>
        <taxon>Micrococcaceae</taxon>
        <taxon>Arthrobacter</taxon>
    </lineage>
</organism>
<evidence type="ECO:0000256" key="1">
    <source>
        <dbReference type="SAM" id="MobiDB-lite"/>
    </source>
</evidence>
<dbReference type="Proteomes" id="UP001209654">
    <property type="component" value="Unassembled WGS sequence"/>
</dbReference>
<gene>
    <name evidence="3" type="ORF">AHIS1636_31190</name>
</gene>
<feature type="region of interest" description="Disordered" evidence="1">
    <location>
        <begin position="1"/>
        <end position="81"/>
    </location>
</feature>
<evidence type="ECO:0000313" key="4">
    <source>
        <dbReference type="Proteomes" id="UP001209654"/>
    </source>
</evidence>
<accession>A0ABQ5MXF4</accession>